<feature type="region of interest" description="Disordered" evidence="1">
    <location>
        <begin position="74"/>
        <end position="123"/>
    </location>
</feature>
<evidence type="ECO:0000313" key="3">
    <source>
        <dbReference type="Proteomes" id="UP001355207"/>
    </source>
</evidence>
<keyword evidence="3" id="KW-1185">Reference proteome</keyword>
<reference evidence="2 3" key="1">
    <citation type="submission" date="2024-01" db="EMBL/GenBank/DDBJ databases">
        <title>Comparative genomics of Cryptococcus and Kwoniella reveals pathogenesis evolution and contrasting modes of karyotype evolution via chromosome fusion or intercentromeric recombination.</title>
        <authorList>
            <person name="Coelho M.A."/>
            <person name="David-Palma M."/>
            <person name="Shea T."/>
            <person name="Bowers K."/>
            <person name="McGinley-Smith S."/>
            <person name="Mohammad A.W."/>
            <person name="Gnirke A."/>
            <person name="Yurkov A.M."/>
            <person name="Nowrousian M."/>
            <person name="Sun S."/>
            <person name="Cuomo C.A."/>
            <person name="Heitman J."/>
        </authorList>
    </citation>
    <scope>NUCLEOTIDE SEQUENCE [LARGE SCALE GENOMIC DNA]</scope>
    <source>
        <strain evidence="2 3">CBS 6074</strain>
    </source>
</reference>
<dbReference type="EMBL" id="CP144100">
    <property type="protein sequence ID" value="WWC88160.1"/>
    <property type="molecule type" value="Genomic_DNA"/>
</dbReference>
<protein>
    <recommendedName>
        <fullName evidence="4">BED-type domain-containing protein</fullName>
    </recommendedName>
</protein>
<name>A0AAX4JUC0_9TREE</name>
<proteinExistence type="predicted"/>
<organism evidence="2 3">
    <name type="scientific">Kwoniella dendrophila CBS 6074</name>
    <dbReference type="NCBI Taxonomy" id="1295534"/>
    <lineage>
        <taxon>Eukaryota</taxon>
        <taxon>Fungi</taxon>
        <taxon>Dikarya</taxon>
        <taxon>Basidiomycota</taxon>
        <taxon>Agaricomycotina</taxon>
        <taxon>Tremellomycetes</taxon>
        <taxon>Tremellales</taxon>
        <taxon>Cryptococcaceae</taxon>
        <taxon>Kwoniella</taxon>
    </lineage>
</organism>
<gene>
    <name evidence="2" type="ORF">L201_003065</name>
</gene>
<evidence type="ECO:0000256" key="1">
    <source>
        <dbReference type="SAM" id="MobiDB-lite"/>
    </source>
</evidence>
<dbReference type="AlphaFoldDB" id="A0AAX4JUC0"/>
<sequence>MQNLPIPSSPNTNSQVSHTSIVHSNKHLISTEFQSQNMPTHKHDDNCFQCRVVKYGSTKRYAGFLCAKHQNDVDNGYVTSDVEDDDPTGDYYTDADYEYDEDTTNNDTADDNTTNETTDDTKK</sequence>
<dbReference type="GeneID" id="91093736"/>
<accession>A0AAX4JUC0</accession>
<dbReference type="RefSeq" id="XP_066074923.1">
    <property type="nucleotide sequence ID" value="XM_066218826.1"/>
</dbReference>
<evidence type="ECO:0000313" key="2">
    <source>
        <dbReference type="EMBL" id="WWC88160.1"/>
    </source>
</evidence>
<dbReference type="Proteomes" id="UP001355207">
    <property type="component" value="Chromosome 3"/>
</dbReference>
<evidence type="ECO:0008006" key="4">
    <source>
        <dbReference type="Google" id="ProtNLM"/>
    </source>
</evidence>
<feature type="region of interest" description="Disordered" evidence="1">
    <location>
        <begin position="1"/>
        <end position="23"/>
    </location>
</feature>
<feature type="compositionally biased region" description="Acidic residues" evidence="1">
    <location>
        <begin position="81"/>
        <end position="110"/>
    </location>
</feature>